<feature type="compositionally biased region" description="Basic and acidic residues" evidence="1">
    <location>
        <begin position="156"/>
        <end position="166"/>
    </location>
</feature>
<feature type="region of interest" description="Disordered" evidence="1">
    <location>
        <begin position="192"/>
        <end position="246"/>
    </location>
</feature>
<feature type="compositionally biased region" description="Basic and acidic residues" evidence="1">
    <location>
        <begin position="199"/>
        <end position="218"/>
    </location>
</feature>
<name>A0A7S0HQI7_9CRYP</name>
<sequence>MLARVTREEQEKVMEKRLEEERDEEAARLRREKKHLAVHRGGLGEYGIRTDESMVKWILGKSDKERHQHALAEETKVLQRSVNRRMQSQTDRKKQIEHQAELELSKKGLITRPAVSKTAFKTPVKSDERDLKSFDQHLKEKNRLLEKEVLALKDQVQRSEAWKESPRVGPGGETGLSHGLARAGVVVDSWGPITSDVSTKPDPRDNFAQRPGAHEHGASRKALQKLRILPSDPISPHRERVLSEDELEKDLGYKGSFMYSRSFSHTEKERKKPLFD</sequence>
<feature type="compositionally biased region" description="Basic and acidic residues" evidence="1">
    <location>
        <begin position="90"/>
        <end position="100"/>
    </location>
</feature>
<evidence type="ECO:0000313" key="2">
    <source>
        <dbReference type="EMBL" id="CAD8496037.1"/>
    </source>
</evidence>
<feature type="region of interest" description="Disordered" evidence="1">
    <location>
        <begin position="156"/>
        <end position="180"/>
    </location>
</feature>
<gene>
    <name evidence="2" type="ORF">HPHI1048_LOCUS16947</name>
</gene>
<feature type="region of interest" description="Disordered" evidence="1">
    <location>
        <begin position="1"/>
        <end position="24"/>
    </location>
</feature>
<proteinExistence type="predicted"/>
<accession>A0A7S0HQI7</accession>
<feature type="compositionally biased region" description="Polar residues" evidence="1">
    <location>
        <begin position="78"/>
        <end position="89"/>
    </location>
</feature>
<feature type="region of interest" description="Disordered" evidence="1">
    <location>
        <begin position="78"/>
        <end position="100"/>
    </location>
</feature>
<reference evidence="2" key="1">
    <citation type="submission" date="2021-01" db="EMBL/GenBank/DDBJ databases">
        <authorList>
            <person name="Corre E."/>
            <person name="Pelletier E."/>
            <person name="Niang G."/>
            <person name="Scheremetjew M."/>
            <person name="Finn R."/>
            <person name="Kale V."/>
            <person name="Holt S."/>
            <person name="Cochrane G."/>
            <person name="Meng A."/>
            <person name="Brown T."/>
            <person name="Cohen L."/>
        </authorList>
    </citation>
    <scope>NUCLEOTIDE SEQUENCE</scope>
    <source>
        <strain evidence="2">CCMP325</strain>
    </source>
</reference>
<organism evidence="2">
    <name type="scientific">Hanusia phi</name>
    <dbReference type="NCBI Taxonomy" id="3032"/>
    <lineage>
        <taxon>Eukaryota</taxon>
        <taxon>Cryptophyceae</taxon>
        <taxon>Pyrenomonadales</taxon>
        <taxon>Geminigeraceae</taxon>
        <taxon>Hanusia</taxon>
    </lineage>
</organism>
<dbReference type="AlphaFoldDB" id="A0A7S0HQI7"/>
<protein>
    <submittedName>
        <fullName evidence="2">Uncharacterized protein</fullName>
    </submittedName>
</protein>
<dbReference type="EMBL" id="HBEO01025165">
    <property type="protein sequence ID" value="CAD8496037.1"/>
    <property type="molecule type" value="Transcribed_RNA"/>
</dbReference>
<evidence type="ECO:0000256" key="1">
    <source>
        <dbReference type="SAM" id="MobiDB-lite"/>
    </source>
</evidence>